<gene>
    <name evidence="1" type="ORF">FRY47_15550</name>
</gene>
<dbReference type="AlphaFoldDB" id="A0A5B9HNP1"/>
<dbReference type="EMBL" id="CP042874">
    <property type="protein sequence ID" value="QEF17723.1"/>
    <property type="molecule type" value="Genomic_DNA"/>
</dbReference>
<protein>
    <submittedName>
        <fullName evidence="1">Uncharacterized protein</fullName>
    </submittedName>
</protein>
<evidence type="ECO:0000313" key="1">
    <source>
        <dbReference type="EMBL" id="QEF17723.1"/>
    </source>
</evidence>
<organism evidence="1">
    <name type="scientific">Bacillus cereus</name>
    <dbReference type="NCBI Taxonomy" id="1396"/>
    <lineage>
        <taxon>Bacteria</taxon>
        <taxon>Bacillati</taxon>
        <taxon>Bacillota</taxon>
        <taxon>Bacilli</taxon>
        <taxon>Bacillales</taxon>
        <taxon>Bacillaceae</taxon>
        <taxon>Bacillus</taxon>
        <taxon>Bacillus cereus group</taxon>
    </lineage>
</organism>
<sequence>MSSICNLLIKFFDLSKKLPRIISLLQLKKTITFSKMKNYGSFYNLIVTIFPRNGVSITILNFNLIIIE</sequence>
<accession>A0A5B9HNP1</accession>
<name>A0A5B9HNP1_BACCE</name>
<proteinExistence type="predicted"/>
<reference evidence="1" key="1">
    <citation type="submission" date="2019-08" db="EMBL/GenBank/DDBJ databases">
        <title>Antibiosis Participates in the Biocontrol of Bucillus cereus 0-9 Against Rice Sheath Blight.</title>
        <authorList>
            <person name="Wang G."/>
            <person name="Liu F."/>
        </authorList>
    </citation>
    <scope>NUCLEOTIDE SEQUENCE</scope>
    <source>
        <strain evidence="1">09</strain>
    </source>
</reference>